<sequence length="120" mass="13551">MEMSSGGEGDRSREHLGISQPNKTEKKKSRRLIDHEDIPGFFPSAPERITHDTYLITVPFADHSASLVEITDQFCDLPFDRFHRSLALSFNIVIFGSLGDIVQIHETAQRYADCSFSPLI</sequence>
<evidence type="ECO:0000313" key="2">
    <source>
        <dbReference type="EMBL" id="KAG5595110.1"/>
    </source>
</evidence>
<organism evidence="2 3">
    <name type="scientific">Solanum commersonii</name>
    <name type="common">Commerson's wild potato</name>
    <name type="synonym">Commerson's nightshade</name>
    <dbReference type="NCBI Taxonomy" id="4109"/>
    <lineage>
        <taxon>Eukaryota</taxon>
        <taxon>Viridiplantae</taxon>
        <taxon>Streptophyta</taxon>
        <taxon>Embryophyta</taxon>
        <taxon>Tracheophyta</taxon>
        <taxon>Spermatophyta</taxon>
        <taxon>Magnoliopsida</taxon>
        <taxon>eudicotyledons</taxon>
        <taxon>Gunneridae</taxon>
        <taxon>Pentapetalae</taxon>
        <taxon>asterids</taxon>
        <taxon>lamiids</taxon>
        <taxon>Solanales</taxon>
        <taxon>Solanaceae</taxon>
        <taxon>Solanoideae</taxon>
        <taxon>Solaneae</taxon>
        <taxon>Solanum</taxon>
    </lineage>
</organism>
<evidence type="ECO:0000313" key="3">
    <source>
        <dbReference type="Proteomes" id="UP000824120"/>
    </source>
</evidence>
<comment type="caution">
    <text evidence="2">The sequence shown here is derived from an EMBL/GenBank/DDBJ whole genome shotgun (WGS) entry which is preliminary data.</text>
</comment>
<dbReference type="AlphaFoldDB" id="A0A9J5Y7W0"/>
<keyword evidence="3" id="KW-1185">Reference proteome</keyword>
<accession>A0A9J5Y7W0</accession>
<gene>
    <name evidence="2" type="ORF">H5410_036342</name>
</gene>
<dbReference type="Proteomes" id="UP000824120">
    <property type="component" value="Chromosome 7"/>
</dbReference>
<dbReference type="EMBL" id="JACXVP010000007">
    <property type="protein sequence ID" value="KAG5595110.1"/>
    <property type="molecule type" value="Genomic_DNA"/>
</dbReference>
<reference evidence="2 3" key="1">
    <citation type="submission" date="2020-09" db="EMBL/GenBank/DDBJ databases">
        <title>De no assembly of potato wild relative species, Solanum commersonii.</title>
        <authorList>
            <person name="Cho K."/>
        </authorList>
    </citation>
    <scope>NUCLEOTIDE SEQUENCE [LARGE SCALE GENOMIC DNA]</scope>
    <source>
        <strain evidence="2">LZ3.2</strain>
        <tissue evidence="2">Leaf</tissue>
    </source>
</reference>
<feature type="region of interest" description="Disordered" evidence="1">
    <location>
        <begin position="1"/>
        <end position="30"/>
    </location>
</feature>
<proteinExistence type="predicted"/>
<protein>
    <submittedName>
        <fullName evidence="2">Uncharacterized protein</fullName>
    </submittedName>
</protein>
<evidence type="ECO:0000256" key="1">
    <source>
        <dbReference type="SAM" id="MobiDB-lite"/>
    </source>
</evidence>
<name>A0A9J5Y7W0_SOLCO</name>